<keyword evidence="3" id="KW-1185">Reference proteome</keyword>
<protein>
    <recommendedName>
        <fullName evidence="1">MULE transposase domain-containing protein</fullName>
    </recommendedName>
</protein>
<evidence type="ECO:0000313" key="3">
    <source>
        <dbReference type="Proteomes" id="UP000289738"/>
    </source>
</evidence>
<comment type="caution">
    <text evidence="2">The sequence shown here is derived from an EMBL/GenBank/DDBJ whole genome shotgun (WGS) entry which is preliminary data.</text>
</comment>
<reference evidence="2 3" key="1">
    <citation type="submission" date="2019-01" db="EMBL/GenBank/DDBJ databases">
        <title>Sequencing of cultivated peanut Arachis hypogaea provides insights into genome evolution and oil improvement.</title>
        <authorList>
            <person name="Chen X."/>
        </authorList>
    </citation>
    <scope>NUCLEOTIDE SEQUENCE [LARGE SCALE GENOMIC DNA]</scope>
    <source>
        <strain evidence="3">cv. Fuhuasheng</strain>
        <tissue evidence="2">Leaves</tissue>
    </source>
</reference>
<evidence type="ECO:0000313" key="2">
    <source>
        <dbReference type="EMBL" id="RYR38489.1"/>
    </source>
</evidence>
<dbReference type="EMBL" id="SDMP01000009">
    <property type="protein sequence ID" value="RYR38489.1"/>
    <property type="molecule type" value="Genomic_DNA"/>
</dbReference>
<dbReference type="AlphaFoldDB" id="A0A445BIJ2"/>
<feature type="domain" description="MULE transposase" evidence="1">
    <location>
        <begin position="431"/>
        <end position="529"/>
    </location>
</feature>
<sequence>MASEESFVVLVHHRGSVKRKTHSGVKFTDKDPLCIVVTPTTSYDDLVRAVLIKLGLEGAKRVKKFFYRIPVTVLQDTVKYDCFTISSDVDLQVMFLCRRQFLESGGSNRNATTLATPAGSSSRPAVASSSVPVYQPVVQPAASPSFAVDLNGSVGDEVGARENLPNALLGVAPVGVGDGLLGDAEENDVEPDMIDDDNGDDIGASEPALAVGGSSSGTQQYPPHFSALDLDAMRQEGVSRHSVGFGARDAEGTAGLTEFQVGQQFQDKDEALLSVKTYSIRRGRKGIWEVKRYNGPHTCLATSISSDHRSLDYHVISAFIMPMVRADTSVSIKVLLNATAAHFGFRPTYRRVWMAKQKANGLIYGDCDESYNDLPRWVLGVQLTMPGIVAVLRTNPVRVGGQLDESQSYFHKLFWTFPPCMEAFRHCKPLINIDGTHLYGKYGGTLLIAIAQDGNSNILPVAFALVEGENAESWTFFLSHLRQQVTPQPGLLVISDSHNGIKAALEAPDGGWLPPSAYRAFCIRHVAANFALTFKGKDAQRLLVNAAYAKTEVEFDYWVDILRSEDPVMCEWANRIDYSLWTQHRDEGRRFGHMTTNISKCVNSILKGVRNLPVSSLVKATYGRLAELFVRKGKEAEAQMRTGQQFS</sequence>
<dbReference type="Pfam" id="PF10551">
    <property type="entry name" value="MULE"/>
    <property type="match status" value="1"/>
</dbReference>
<organism evidence="2 3">
    <name type="scientific">Arachis hypogaea</name>
    <name type="common">Peanut</name>
    <dbReference type="NCBI Taxonomy" id="3818"/>
    <lineage>
        <taxon>Eukaryota</taxon>
        <taxon>Viridiplantae</taxon>
        <taxon>Streptophyta</taxon>
        <taxon>Embryophyta</taxon>
        <taxon>Tracheophyta</taxon>
        <taxon>Spermatophyta</taxon>
        <taxon>Magnoliopsida</taxon>
        <taxon>eudicotyledons</taxon>
        <taxon>Gunneridae</taxon>
        <taxon>Pentapetalae</taxon>
        <taxon>rosids</taxon>
        <taxon>fabids</taxon>
        <taxon>Fabales</taxon>
        <taxon>Fabaceae</taxon>
        <taxon>Papilionoideae</taxon>
        <taxon>50 kb inversion clade</taxon>
        <taxon>dalbergioids sensu lato</taxon>
        <taxon>Dalbergieae</taxon>
        <taxon>Pterocarpus clade</taxon>
        <taxon>Arachis</taxon>
    </lineage>
</organism>
<evidence type="ECO:0000259" key="1">
    <source>
        <dbReference type="Pfam" id="PF10551"/>
    </source>
</evidence>
<accession>A0A445BIJ2</accession>
<dbReference type="PANTHER" id="PTHR31973">
    <property type="entry name" value="POLYPROTEIN, PUTATIVE-RELATED"/>
    <property type="match status" value="1"/>
</dbReference>
<proteinExistence type="predicted"/>
<name>A0A445BIJ2_ARAHY</name>
<dbReference type="PANTHER" id="PTHR31973:SF195">
    <property type="entry name" value="MUDR FAMILY TRANSPOSASE"/>
    <property type="match status" value="1"/>
</dbReference>
<dbReference type="Proteomes" id="UP000289738">
    <property type="component" value="Chromosome A09"/>
</dbReference>
<dbReference type="InterPro" id="IPR018289">
    <property type="entry name" value="MULE_transposase_dom"/>
</dbReference>
<gene>
    <name evidence="2" type="ORF">Ahy_A09g043539</name>
</gene>